<reference evidence="1" key="1">
    <citation type="submission" date="2019-07" db="EMBL/GenBank/DDBJ databases">
        <title>Whole genome shotgun sequence of Lactobacillus kefiri NBRC 15888.</title>
        <authorList>
            <person name="Hosoyama A."/>
            <person name="Uohara A."/>
            <person name="Ohji S."/>
            <person name="Ichikawa N."/>
        </authorList>
    </citation>
    <scope>NUCLEOTIDE SEQUENCE [LARGE SCALE GENOMIC DNA]</scope>
    <source>
        <strain evidence="1">NBRC 15888</strain>
    </source>
</reference>
<dbReference type="EMBL" id="BJVK01000025">
    <property type="protein sequence ID" value="GEL28886.1"/>
    <property type="molecule type" value="Genomic_DNA"/>
</dbReference>
<protein>
    <submittedName>
        <fullName evidence="1">Transporter</fullName>
    </submittedName>
</protein>
<sequence>MKRLKLNMWTGILDIINCILFSVSWFVIFGTAFSDASNGGNSTGSAAVFFYGMAWAGVVLNVIALVQSRRYSISLVGPVLGLIGSLLFGITAAMALPALVVLIIGTVFTFLQHPKKDYQAQQHPSEH</sequence>
<comment type="caution">
    <text evidence="1">The sequence shown here is derived from an EMBL/GenBank/DDBJ whole genome shotgun (WGS) entry which is preliminary data.</text>
</comment>
<keyword evidence="2" id="KW-1185">Reference proteome</keyword>
<dbReference type="RefSeq" id="WP_056982857.1">
    <property type="nucleotide sequence ID" value="NZ_BJVK01000025.1"/>
</dbReference>
<evidence type="ECO:0000313" key="2">
    <source>
        <dbReference type="Proteomes" id="UP000321893"/>
    </source>
</evidence>
<name>A0A511DVM0_LENKE</name>
<accession>A0A511DVM0</accession>
<organism evidence="1 2">
    <name type="scientific">Lentilactobacillus kefiri</name>
    <name type="common">Lactobacillus kefiri</name>
    <dbReference type="NCBI Taxonomy" id="33962"/>
    <lineage>
        <taxon>Bacteria</taxon>
        <taxon>Bacillati</taxon>
        <taxon>Bacillota</taxon>
        <taxon>Bacilli</taxon>
        <taxon>Lactobacillales</taxon>
        <taxon>Lactobacillaceae</taxon>
        <taxon>Lentilactobacillus</taxon>
    </lineage>
</organism>
<dbReference type="Proteomes" id="UP000321893">
    <property type="component" value="Unassembled WGS sequence"/>
</dbReference>
<proteinExistence type="predicted"/>
<dbReference type="GeneID" id="71566944"/>
<evidence type="ECO:0000313" key="1">
    <source>
        <dbReference type="EMBL" id="GEL28886.1"/>
    </source>
</evidence>
<gene>
    <name evidence="1" type="ORF">LKE01_17060</name>
</gene>
<dbReference type="OrthoDB" id="2311746at2"/>
<dbReference type="AlphaFoldDB" id="A0A511DVM0"/>